<evidence type="ECO:0000256" key="4">
    <source>
        <dbReference type="ARBA" id="ARBA00022982"/>
    </source>
</evidence>
<keyword evidence="3" id="KW-0479">Metal-binding</keyword>
<feature type="transmembrane region" description="Helical" evidence="8">
    <location>
        <begin position="93"/>
        <end position="114"/>
    </location>
</feature>
<gene>
    <name evidence="10" type="ORF">BIT28_08435</name>
</gene>
<dbReference type="GO" id="GO:0051539">
    <property type="term" value="F:4 iron, 4 sulfur cluster binding"/>
    <property type="evidence" value="ECO:0007669"/>
    <property type="project" value="UniProtKB-KW"/>
</dbReference>
<dbReference type="STRING" id="1903952.BIT28_08435"/>
<feature type="region of interest" description="Disordered" evidence="7">
    <location>
        <begin position="1"/>
        <end position="27"/>
    </location>
</feature>
<keyword evidence="8" id="KW-1133">Transmembrane helix</keyword>
<dbReference type="Pfam" id="PF12801">
    <property type="entry name" value="Fer4_5"/>
    <property type="match status" value="1"/>
</dbReference>
<dbReference type="GO" id="GO:0046872">
    <property type="term" value="F:metal ion binding"/>
    <property type="evidence" value="ECO:0007669"/>
    <property type="project" value="UniProtKB-KW"/>
</dbReference>
<evidence type="ECO:0000256" key="2">
    <source>
        <dbReference type="ARBA" id="ARBA00022485"/>
    </source>
</evidence>
<dbReference type="AlphaFoldDB" id="A0A1Q9H198"/>
<evidence type="ECO:0000256" key="5">
    <source>
        <dbReference type="ARBA" id="ARBA00023004"/>
    </source>
</evidence>
<keyword evidence="5" id="KW-0408">Iron</keyword>
<evidence type="ECO:0000256" key="8">
    <source>
        <dbReference type="SAM" id="Phobius"/>
    </source>
</evidence>
<name>A0A1Q9H198_9GAMM</name>
<dbReference type="InterPro" id="IPR051684">
    <property type="entry name" value="Electron_Trans/Redox"/>
</dbReference>
<dbReference type="OrthoDB" id="9811700at2"/>
<keyword evidence="1" id="KW-0813">Transport</keyword>
<evidence type="ECO:0000256" key="6">
    <source>
        <dbReference type="ARBA" id="ARBA00023014"/>
    </source>
</evidence>
<comment type="caution">
    <text evidence="10">The sequence shown here is derived from an EMBL/GenBank/DDBJ whole genome shotgun (WGS) entry which is preliminary data.</text>
</comment>
<accession>A0A1Q9H198</accession>
<keyword evidence="8" id="KW-0812">Transmembrane</keyword>
<organism evidence="10 11">
    <name type="scientific">Photobacterium proteolyticum</name>
    <dbReference type="NCBI Taxonomy" id="1903952"/>
    <lineage>
        <taxon>Bacteria</taxon>
        <taxon>Pseudomonadati</taxon>
        <taxon>Pseudomonadota</taxon>
        <taxon>Gammaproteobacteria</taxon>
        <taxon>Vibrionales</taxon>
        <taxon>Vibrionaceae</taxon>
        <taxon>Photobacterium</taxon>
    </lineage>
</organism>
<reference evidence="10 11" key="1">
    <citation type="submission" date="2016-09" db="EMBL/GenBank/DDBJ databases">
        <title>Photobacterium proteolyticum sp. nov. a protease producing bacterium isolated from ocean sediments of Laizhou Bay.</title>
        <authorList>
            <person name="Li Y."/>
        </authorList>
    </citation>
    <scope>NUCLEOTIDE SEQUENCE [LARGE SCALE GENOMIC DNA]</scope>
    <source>
        <strain evidence="10 11">13-12</strain>
    </source>
</reference>
<feature type="domain" description="4Fe-4S ferredoxin-type" evidence="9">
    <location>
        <begin position="265"/>
        <end position="293"/>
    </location>
</feature>
<sequence>MSHEKIKIKDVTPQQFNPKTHKGNSDRFNPSNRIYVRAVKGIYQKLRQKMGWLLMILFMGLPWIPYGDRQAILLDIGQQQFNFFGTTLWPQDLTLLATLFMIAAFALFFVTTFLGRVWCGYFCPQTVWTFIYIWFEEKLEGPANKRRKQDSMKPTGKLLGRKVLKHAAWLAVALATGLTFVGYFFPVKTLVIDFFTFNASFWAGFWVLFFTACTYANAGWMRSIVCIHMCPYARFQSAMFDKDTYIVGYDTERGEARGPRSRKKDPKELGLGDCIDCNLCVQVCPTGIDIRDGLQYECINCGACVDACDETMDRMGYEKRLISYTTEHKLEGHTTHVMRPKLIGYGAVMIAMVGLFFFLLASVQPMGLDVIRDRNQLFRVNTEGLVENTYTLKILNKTQQQAVYTLSVKGIEEIEWYGQQQVTVEAGEVFTLPVSLGVDPYLLQSPIADITFIMERGEGEDKIELQTESRFIGELR</sequence>
<proteinExistence type="predicted"/>
<feature type="transmembrane region" description="Helical" evidence="8">
    <location>
        <begin position="50"/>
        <end position="66"/>
    </location>
</feature>
<dbReference type="Pfam" id="PF11614">
    <property type="entry name" value="FixG_C"/>
    <property type="match status" value="1"/>
</dbReference>
<protein>
    <submittedName>
        <fullName evidence="10">Cytochrome c oxidase accessory protein CcoG</fullName>
    </submittedName>
</protein>
<dbReference type="InterPro" id="IPR032879">
    <property type="entry name" value="FixG_C"/>
</dbReference>
<keyword evidence="8" id="KW-0472">Membrane</keyword>
<keyword evidence="11" id="KW-1185">Reference proteome</keyword>
<dbReference type="Proteomes" id="UP000186905">
    <property type="component" value="Unassembled WGS sequence"/>
</dbReference>
<dbReference type="PROSITE" id="PS51379">
    <property type="entry name" value="4FE4S_FER_2"/>
    <property type="match status" value="1"/>
</dbReference>
<dbReference type="InterPro" id="IPR014116">
    <property type="entry name" value="Cyt_c_oxidase_cbb3_FixG"/>
</dbReference>
<evidence type="ECO:0000256" key="3">
    <source>
        <dbReference type="ARBA" id="ARBA00022723"/>
    </source>
</evidence>
<dbReference type="SUPFAM" id="SSF54862">
    <property type="entry name" value="4Fe-4S ferredoxins"/>
    <property type="match status" value="1"/>
</dbReference>
<dbReference type="PROSITE" id="PS00198">
    <property type="entry name" value="4FE4S_FER_1"/>
    <property type="match status" value="1"/>
</dbReference>
<evidence type="ECO:0000313" key="10">
    <source>
        <dbReference type="EMBL" id="OLQ81285.1"/>
    </source>
</evidence>
<evidence type="ECO:0000259" key="9">
    <source>
        <dbReference type="PROSITE" id="PS51379"/>
    </source>
</evidence>
<dbReference type="EMBL" id="MJIL01000043">
    <property type="protein sequence ID" value="OLQ81285.1"/>
    <property type="molecule type" value="Genomic_DNA"/>
</dbReference>
<dbReference type="InterPro" id="IPR017900">
    <property type="entry name" value="4Fe4S_Fe_S_CS"/>
</dbReference>
<keyword evidence="6" id="KW-0411">Iron-sulfur</keyword>
<dbReference type="RefSeq" id="WP_075761996.1">
    <property type="nucleotide sequence ID" value="NZ_MJIL01000043.1"/>
</dbReference>
<dbReference type="PANTHER" id="PTHR30176:SF3">
    <property type="entry name" value="FERREDOXIN-TYPE PROTEIN NAPH"/>
    <property type="match status" value="1"/>
</dbReference>
<keyword evidence="2" id="KW-0004">4Fe-4S</keyword>
<feature type="transmembrane region" description="Helical" evidence="8">
    <location>
        <begin position="199"/>
        <end position="218"/>
    </location>
</feature>
<dbReference type="PANTHER" id="PTHR30176">
    <property type="entry name" value="FERREDOXIN-TYPE PROTEIN NAPH"/>
    <property type="match status" value="1"/>
</dbReference>
<dbReference type="Gene3D" id="2.60.40.10">
    <property type="entry name" value="Immunoglobulins"/>
    <property type="match status" value="1"/>
</dbReference>
<dbReference type="InterPro" id="IPR017896">
    <property type="entry name" value="4Fe4S_Fe-S-bd"/>
</dbReference>
<dbReference type="GO" id="GO:0005886">
    <property type="term" value="C:plasma membrane"/>
    <property type="evidence" value="ECO:0007669"/>
    <property type="project" value="TreeGrafter"/>
</dbReference>
<evidence type="ECO:0000256" key="7">
    <source>
        <dbReference type="SAM" id="MobiDB-lite"/>
    </source>
</evidence>
<dbReference type="Pfam" id="PF13746">
    <property type="entry name" value="Fer4_18"/>
    <property type="match status" value="1"/>
</dbReference>
<feature type="transmembrane region" description="Helical" evidence="8">
    <location>
        <begin position="342"/>
        <end position="363"/>
    </location>
</feature>
<dbReference type="NCBIfam" id="TIGR02745">
    <property type="entry name" value="ccoG_rdxA_fixG"/>
    <property type="match status" value="1"/>
</dbReference>
<feature type="compositionally biased region" description="Basic and acidic residues" evidence="7">
    <location>
        <begin position="1"/>
        <end position="10"/>
    </location>
</feature>
<dbReference type="InterPro" id="IPR013783">
    <property type="entry name" value="Ig-like_fold"/>
</dbReference>
<evidence type="ECO:0000313" key="11">
    <source>
        <dbReference type="Proteomes" id="UP000186905"/>
    </source>
</evidence>
<evidence type="ECO:0000256" key="1">
    <source>
        <dbReference type="ARBA" id="ARBA00022448"/>
    </source>
</evidence>
<feature type="transmembrane region" description="Helical" evidence="8">
    <location>
        <begin position="167"/>
        <end position="187"/>
    </location>
</feature>
<keyword evidence="4" id="KW-0249">Electron transport</keyword>